<gene>
    <name evidence="2" type="ORF">KY290_025486</name>
</gene>
<feature type="domain" description="Retrovirus-related Pol polyprotein from transposon TNT 1-94-like beta-barrel" evidence="1">
    <location>
        <begin position="83"/>
        <end position="126"/>
    </location>
</feature>
<dbReference type="Pfam" id="PF22936">
    <property type="entry name" value="Pol_BBD"/>
    <property type="match status" value="1"/>
</dbReference>
<dbReference type="InterPro" id="IPR054722">
    <property type="entry name" value="PolX-like_BBD"/>
</dbReference>
<comment type="caution">
    <text evidence="2">The sequence shown here is derived from an EMBL/GenBank/DDBJ whole genome shotgun (WGS) entry which is preliminary data.</text>
</comment>
<proteinExistence type="predicted"/>
<accession>A0ABQ7UTQ0</accession>
<evidence type="ECO:0000313" key="2">
    <source>
        <dbReference type="EMBL" id="KAH0755216.1"/>
    </source>
</evidence>
<reference evidence="2 3" key="1">
    <citation type="journal article" date="2021" name="bioRxiv">
        <title>Chromosome-scale and haplotype-resolved genome assembly of a tetraploid potato cultivar.</title>
        <authorList>
            <person name="Sun H."/>
            <person name="Jiao W.-B."/>
            <person name="Krause K."/>
            <person name="Campoy J.A."/>
            <person name="Goel M."/>
            <person name="Folz-Donahue K."/>
            <person name="Kukat C."/>
            <person name="Huettel B."/>
            <person name="Schneeberger K."/>
        </authorList>
    </citation>
    <scope>NUCLEOTIDE SEQUENCE [LARGE SCALE GENOMIC DNA]</scope>
    <source>
        <strain evidence="2">SolTubOtavaFocal</strain>
        <tissue evidence="2">Leaves</tissue>
    </source>
</reference>
<organism evidence="2 3">
    <name type="scientific">Solanum tuberosum</name>
    <name type="common">Potato</name>
    <dbReference type="NCBI Taxonomy" id="4113"/>
    <lineage>
        <taxon>Eukaryota</taxon>
        <taxon>Viridiplantae</taxon>
        <taxon>Streptophyta</taxon>
        <taxon>Embryophyta</taxon>
        <taxon>Tracheophyta</taxon>
        <taxon>Spermatophyta</taxon>
        <taxon>Magnoliopsida</taxon>
        <taxon>eudicotyledons</taxon>
        <taxon>Gunneridae</taxon>
        <taxon>Pentapetalae</taxon>
        <taxon>asterids</taxon>
        <taxon>lamiids</taxon>
        <taxon>Solanales</taxon>
        <taxon>Solanaceae</taxon>
        <taxon>Solanoideae</taxon>
        <taxon>Solaneae</taxon>
        <taxon>Solanum</taxon>
    </lineage>
</organism>
<evidence type="ECO:0000259" key="1">
    <source>
        <dbReference type="Pfam" id="PF22936"/>
    </source>
</evidence>
<dbReference type="EMBL" id="JAIVGD010000018">
    <property type="protein sequence ID" value="KAH0755216.1"/>
    <property type="molecule type" value="Genomic_DNA"/>
</dbReference>
<evidence type="ECO:0000313" key="3">
    <source>
        <dbReference type="Proteomes" id="UP000826656"/>
    </source>
</evidence>
<dbReference type="Proteomes" id="UP000826656">
    <property type="component" value="Unassembled WGS sequence"/>
</dbReference>
<protein>
    <recommendedName>
        <fullName evidence="1">Retrovirus-related Pol polyprotein from transposon TNT 1-94-like beta-barrel domain-containing protein</fullName>
    </recommendedName>
</protein>
<keyword evidence="3" id="KW-1185">Reference proteome</keyword>
<sequence length="138" mass="15387">MVTPSTSVFAADNTTHLVQFNPGSQLPIKLMGPSNFVIWKAQVESFMLGHDLYGYLRWNHDSVVQDCPRECFRAKAHYALMPWIVDSGASHHVTTDSQQLDSSKDYTETVQITIGNGNKIPVTHTGFEHRGSVGTRPE</sequence>
<name>A0ABQ7UTQ0_SOLTU</name>